<protein>
    <recommendedName>
        <fullName evidence="7">Phospho-N-acetylmuramoyl-pentapeptide-transferase</fullName>
        <ecNumber evidence="7">2.7.8.13</ecNumber>
    </recommendedName>
    <alternativeName>
        <fullName evidence="7">UDP-MurNAc-pentapeptide phosphotransferase</fullName>
    </alternativeName>
</protein>
<comment type="catalytic activity">
    <reaction evidence="7">
        <text>UDP-N-acetyl-alpha-D-muramoyl-L-alanyl-gamma-D-glutamyl-meso-2,6-diaminopimeloyl-D-alanyl-D-alanine + di-trans,octa-cis-undecaprenyl phosphate = di-trans,octa-cis-undecaprenyl diphospho-N-acetyl-alpha-D-muramoyl-L-alanyl-D-glutamyl-meso-2,6-diaminopimeloyl-D-alanyl-D-alanine + UMP</text>
        <dbReference type="Rhea" id="RHEA:28386"/>
        <dbReference type="ChEBI" id="CHEBI:57865"/>
        <dbReference type="ChEBI" id="CHEBI:60392"/>
        <dbReference type="ChEBI" id="CHEBI:61386"/>
        <dbReference type="ChEBI" id="CHEBI:61387"/>
        <dbReference type="EC" id="2.7.8.13"/>
    </reaction>
</comment>
<feature type="binding site" evidence="8">
    <location>
        <position position="274"/>
    </location>
    <ligand>
        <name>Mg(2+)</name>
        <dbReference type="ChEBI" id="CHEBI:18420"/>
    </ligand>
</feature>
<comment type="function">
    <text evidence="7">Catalyzes the initial step of the lipid cycle reactions in the biosynthesis of the cell wall peptidoglycan: transfers peptidoglycan precursor phospho-MurNAc-pentapeptide from UDP-MurNAc-pentapeptide onto the lipid carrier undecaprenyl phosphate, yielding undecaprenyl-pyrophosphoryl-MurNAc-pentapeptide, known as lipid I.</text>
</comment>
<comment type="caution">
    <text evidence="9">The sequence shown here is derived from an EMBL/GenBank/DDBJ whole genome shotgun (WGS) entry which is preliminary data.</text>
</comment>
<dbReference type="GO" id="GO:0009252">
    <property type="term" value="P:peptidoglycan biosynthetic process"/>
    <property type="evidence" value="ECO:0007669"/>
    <property type="project" value="UniProtKB-UniRule"/>
</dbReference>
<feature type="transmembrane region" description="Helical" evidence="7">
    <location>
        <begin position="197"/>
        <end position="215"/>
    </location>
</feature>
<dbReference type="Pfam" id="PF00953">
    <property type="entry name" value="Glycos_transf_4"/>
    <property type="match status" value="1"/>
</dbReference>
<feature type="transmembrane region" description="Helical" evidence="7">
    <location>
        <begin position="57"/>
        <end position="76"/>
    </location>
</feature>
<dbReference type="GO" id="GO:0046872">
    <property type="term" value="F:metal ion binding"/>
    <property type="evidence" value="ECO:0007669"/>
    <property type="project" value="UniProtKB-KW"/>
</dbReference>
<keyword evidence="7" id="KW-0961">Cell wall biogenesis/degradation</keyword>
<accession>A0A955L3U2</accession>
<dbReference type="GO" id="GO:0051301">
    <property type="term" value="P:cell division"/>
    <property type="evidence" value="ECO:0007669"/>
    <property type="project" value="UniProtKB-KW"/>
</dbReference>
<feature type="transmembrane region" description="Helical" evidence="7">
    <location>
        <begin position="6"/>
        <end position="26"/>
    </location>
</feature>
<keyword evidence="3 7" id="KW-0808">Transferase</keyword>
<dbReference type="PANTHER" id="PTHR22926:SF5">
    <property type="entry name" value="PHOSPHO-N-ACETYLMURAMOYL-PENTAPEPTIDE-TRANSFERASE HOMOLOG"/>
    <property type="match status" value="1"/>
</dbReference>
<comment type="pathway">
    <text evidence="7">Cell wall biogenesis; peptidoglycan biosynthesis.</text>
</comment>
<dbReference type="EC" id="2.7.8.13" evidence="7"/>
<keyword evidence="5 7" id="KW-1133">Transmembrane helix</keyword>
<dbReference type="EMBL" id="JAGQLG010000131">
    <property type="protein sequence ID" value="MCA9382432.1"/>
    <property type="molecule type" value="Genomic_DNA"/>
</dbReference>
<reference evidence="9" key="2">
    <citation type="journal article" date="2021" name="Microbiome">
        <title>Successional dynamics and alternative stable states in a saline activated sludge microbial community over 9 years.</title>
        <authorList>
            <person name="Wang Y."/>
            <person name="Ye J."/>
            <person name="Ju F."/>
            <person name="Liu L."/>
            <person name="Boyd J.A."/>
            <person name="Deng Y."/>
            <person name="Parks D.H."/>
            <person name="Jiang X."/>
            <person name="Yin X."/>
            <person name="Woodcroft B.J."/>
            <person name="Tyson G.W."/>
            <person name="Hugenholtz P."/>
            <person name="Polz M.F."/>
            <person name="Zhang T."/>
        </authorList>
    </citation>
    <scope>NUCLEOTIDE SEQUENCE</scope>
    <source>
        <strain evidence="9">HKST-UBA10</strain>
    </source>
</reference>
<gene>
    <name evidence="7" type="primary">mraY</name>
    <name evidence="9" type="ORF">KC660_03435</name>
</gene>
<comment type="similarity">
    <text evidence="2 7">Belongs to the glycosyltransferase 4 family. MraY subfamily.</text>
</comment>
<keyword evidence="4 7" id="KW-0812">Transmembrane</keyword>
<feature type="transmembrane region" description="Helical" evidence="7">
    <location>
        <begin position="222"/>
        <end position="240"/>
    </location>
</feature>
<name>A0A955L3U2_9BACT</name>
<keyword evidence="7" id="KW-0573">Peptidoglycan synthesis</keyword>
<feature type="transmembrane region" description="Helical" evidence="7">
    <location>
        <begin position="345"/>
        <end position="365"/>
    </location>
</feature>
<keyword evidence="6 7" id="KW-0472">Membrane</keyword>
<evidence type="ECO:0000256" key="5">
    <source>
        <dbReference type="ARBA" id="ARBA00022989"/>
    </source>
</evidence>
<keyword evidence="7" id="KW-1003">Cell membrane</keyword>
<evidence type="ECO:0000256" key="6">
    <source>
        <dbReference type="ARBA" id="ARBA00023136"/>
    </source>
</evidence>
<feature type="transmembrane region" description="Helical" evidence="7">
    <location>
        <begin position="246"/>
        <end position="263"/>
    </location>
</feature>
<evidence type="ECO:0000313" key="10">
    <source>
        <dbReference type="Proteomes" id="UP000782843"/>
    </source>
</evidence>
<dbReference type="CDD" id="cd06852">
    <property type="entry name" value="GT_MraY"/>
    <property type="match status" value="1"/>
</dbReference>
<organism evidence="9 10">
    <name type="scientific">Candidatus Dojkabacteria bacterium</name>
    <dbReference type="NCBI Taxonomy" id="2099670"/>
    <lineage>
        <taxon>Bacteria</taxon>
        <taxon>Candidatus Dojkabacteria</taxon>
    </lineage>
</organism>
<dbReference type="InterPro" id="IPR000715">
    <property type="entry name" value="Glycosyl_transferase_4"/>
</dbReference>
<keyword evidence="7 8" id="KW-0479">Metal-binding</keyword>
<dbReference type="GO" id="GO:0071555">
    <property type="term" value="P:cell wall organization"/>
    <property type="evidence" value="ECO:0007669"/>
    <property type="project" value="UniProtKB-KW"/>
</dbReference>
<dbReference type="Proteomes" id="UP000782843">
    <property type="component" value="Unassembled WGS sequence"/>
</dbReference>
<reference evidence="9" key="1">
    <citation type="submission" date="2020-04" db="EMBL/GenBank/DDBJ databases">
        <authorList>
            <person name="Zhang T."/>
        </authorList>
    </citation>
    <scope>NUCLEOTIDE SEQUENCE</scope>
    <source>
        <strain evidence="9">HKST-UBA10</strain>
    </source>
</reference>
<keyword evidence="7" id="KW-0133">Cell shape</keyword>
<evidence type="ECO:0000256" key="7">
    <source>
        <dbReference type="HAMAP-Rule" id="MF_00038"/>
    </source>
</evidence>
<keyword evidence="7" id="KW-0132">Cell division</keyword>
<dbReference type="InterPro" id="IPR003524">
    <property type="entry name" value="PNAcMuramoyl-5peptid_Trfase"/>
</dbReference>
<feature type="transmembrane region" description="Helical" evidence="7">
    <location>
        <begin position="161"/>
        <end position="177"/>
    </location>
</feature>
<comment type="cofactor">
    <cofactor evidence="7 8">
        <name>Mg(2+)</name>
        <dbReference type="ChEBI" id="CHEBI:18420"/>
    </cofactor>
</comment>
<evidence type="ECO:0000256" key="3">
    <source>
        <dbReference type="ARBA" id="ARBA00022679"/>
    </source>
</evidence>
<dbReference type="GO" id="GO:0008360">
    <property type="term" value="P:regulation of cell shape"/>
    <property type="evidence" value="ECO:0007669"/>
    <property type="project" value="UniProtKB-KW"/>
</dbReference>
<dbReference type="PANTHER" id="PTHR22926">
    <property type="entry name" value="PHOSPHO-N-ACETYLMURAMOYL-PENTAPEPTIDE-TRANSFERASE"/>
    <property type="match status" value="1"/>
</dbReference>
<feature type="binding site" evidence="8">
    <location>
        <position position="214"/>
    </location>
    <ligand>
        <name>Mg(2+)</name>
        <dbReference type="ChEBI" id="CHEBI:18420"/>
    </ligand>
</feature>
<evidence type="ECO:0000256" key="2">
    <source>
        <dbReference type="ARBA" id="ARBA00005583"/>
    </source>
</evidence>
<evidence type="ECO:0000256" key="1">
    <source>
        <dbReference type="ARBA" id="ARBA00004141"/>
    </source>
</evidence>
<dbReference type="InterPro" id="IPR018480">
    <property type="entry name" value="PNAcMuramoyl-5peptid_Trfase_CS"/>
</dbReference>
<evidence type="ECO:0000313" key="9">
    <source>
        <dbReference type="EMBL" id="MCA9382432.1"/>
    </source>
</evidence>
<keyword evidence="7" id="KW-0131">Cell cycle</keyword>
<dbReference type="HAMAP" id="MF_00038">
    <property type="entry name" value="MraY"/>
    <property type="match status" value="1"/>
</dbReference>
<feature type="transmembrane region" description="Helical" evidence="7">
    <location>
        <begin position="295"/>
        <end position="317"/>
    </location>
</feature>
<dbReference type="PROSITE" id="PS01348">
    <property type="entry name" value="MRAY_2"/>
    <property type="match status" value="1"/>
</dbReference>
<evidence type="ECO:0000256" key="8">
    <source>
        <dbReference type="PIRSR" id="PIRSR600715-1"/>
    </source>
</evidence>
<comment type="subcellular location">
    <subcellularLocation>
        <location evidence="7">Cell membrane</location>
        <topology evidence="7">Multi-pass membrane protein</topology>
    </subcellularLocation>
    <subcellularLocation>
        <location evidence="1">Membrane</location>
        <topology evidence="1">Multi-pass membrane protein</topology>
    </subcellularLocation>
</comment>
<feature type="transmembrane region" description="Helical" evidence="7">
    <location>
        <begin position="82"/>
        <end position="104"/>
    </location>
</feature>
<sequence length="366" mass="41155">MSEAIQILQILLISCALAFVWAPFLIRFLYKYKIVRLVDADYTEIIESRRLKQGTPIMGGLLVVITVLGLNLLFNFEGDTKVPLLVFFIASLLGGFDDLLNIFGRERPVRSVKRTIKLIRVHKDRSSRLKLLFSLPWQAYKRVFFLLGSNPGKGIQAHEKIIIQSICGMLVAWWLYFRLGWDTIWVPFGGEIKLGLLMPLFIIFLVVGLANAVNFTDGMDGLASGNLIFAYLAFLVIAIIQGDFSIAFLEATVIGALIAYLYYNIAPARFQMGDVGSLALGTLLATVALVQDRAILLFIIGGIFFLELGSTVVQGMSRRILGRRILKMAPIHHHFEILGWSEEKIVMRFWLFGIILAIFGIYLSFV</sequence>
<evidence type="ECO:0000256" key="4">
    <source>
        <dbReference type="ARBA" id="ARBA00022692"/>
    </source>
</evidence>
<feature type="transmembrane region" description="Helical" evidence="7">
    <location>
        <begin position="270"/>
        <end position="289"/>
    </location>
</feature>
<proteinExistence type="inferred from homology"/>
<dbReference type="GO" id="GO:0005886">
    <property type="term" value="C:plasma membrane"/>
    <property type="evidence" value="ECO:0007669"/>
    <property type="project" value="UniProtKB-SubCell"/>
</dbReference>
<keyword evidence="7 8" id="KW-0460">Magnesium</keyword>
<dbReference type="AlphaFoldDB" id="A0A955L3U2"/>
<dbReference type="GO" id="GO:0008963">
    <property type="term" value="F:phospho-N-acetylmuramoyl-pentapeptide-transferase activity"/>
    <property type="evidence" value="ECO:0007669"/>
    <property type="project" value="UniProtKB-UniRule"/>
</dbReference>